<organism evidence="1">
    <name type="scientific">Zea mays</name>
    <name type="common">Maize</name>
    <dbReference type="NCBI Taxonomy" id="4577"/>
    <lineage>
        <taxon>Eukaryota</taxon>
        <taxon>Viridiplantae</taxon>
        <taxon>Streptophyta</taxon>
        <taxon>Embryophyta</taxon>
        <taxon>Tracheophyta</taxon>
        <taxon>Spermatophyta</taxon>
        <taxon>Magnoliopsida</taxon>
        <taxon>Liliopsida</taxon>
        <taxon>Poales</taxon>
        <taxon>Poaceae</taxon>
        <taxon>PACMAD clade</taxon>
        <taxon>Panicoideae</taxon>
        <taxon>Andropogonodae</taxon>
        <taxon>Andropogoneae</taxon>
        <taxon>Tripsacinae</taxon>
        <taxon>Zea</taxon>
    </lineage>
</organism>
<accession>C0HE00</accession>
<sequence>MPGQESRSSSPQLDILVMATRSNQAGARRCQGRDEAVVRCNSHAPVLGHVPQLQRLVTANDKQGWVRRMESARTELSPAAAKLVHEALVVQRPHLHRVFTDRHHVLAGGIPAHGIDALSVALKSPHASLPLHIQDRDYIV</sequence>
<protein>
    <submittedName>
        <fullName evidence="1">Uncharacterized protein</fullName>
    </submittedName>
</protein>
<name>C0HE00_MAIZE</name>
<proteinExistence type="evidence at transcript level"/>
<evidence type="ECO:0000313" key="1">
    <source>
        <dbReference type="EMBL" id="ACN25253.1"/>
    </source>
</evidence>
<reference evidence="1" key="2">
    <citation type="submission" date="2012-06" db="EMBL/GenBank/DDBJ databases">
        <authorList>
            <person name="Yu Y."/>
            <person name="Currie J."/>
            <person name="Lomeli R."/>
            <person name="Angelova A."/>
            <person name="Collura K."/>
            <person name="Wissotski M."/>
            <person name="Campos D."/>
            <person name="Kudrna D."/>
            <person name="Golser W."/>
            <person name="Ashely E."/>
            <person name="Descour A."/>
            <person name="Fernandes J."/>
            <person name="Soderlund C."/>
            <person name="Walbot V."/>
        </authorList>
    </citation>
    <scope>NUCLEOTIDE SEQUENCE</scope>
    <source>
        <strain evidence="1">B73</strain>
    </source>
</reference>
<dbReference type="EMBL" id="BT060556">
    <property type="protein sequence ID" value="ACN25253.1"/>
    <property type="molecule type" value="mRNA"/>
</dbReference>
<reference evidence="1" key="1">
    <citation type="journal article" date="2009" name="PLoS Genet.">
        <title>Sequencing, mapping, and analysis of 27,455 maize full-length cDNAs.</title>
        <authorList>
            <person name="Soderlund C."/>
            <person name="Descour A."/>
            <person name="Kudrna D."/>
            <person name="Bomhoff M."/>
            <person name="Boyd L."/>
            <person name="Currie J."/>
            <person name="Angelova A."/>
            <person name="Collura K."/>
            <person name="Wissotski M."/>
            <person name="Ashley E."/>
            <person name="Morrow D."/>
            <person name="Fernandes J."/>
            <person name="Walbot V."/>
            <person name="Yu Y."/>
        </authorList>
    </citation>
    <scope>NUCLEOTIDE SEQUENCE</scope>
    <source>
        <strain evidence="1">B73</strain>
    </source>
</reference>
<dbReference type="AlphaFoldDB" id="C0HE00"/>